<dbReference type="Proteomes" id="UP001439008">
    <property type="component" value="Unassembled WGS sequence"/>
</dbReference>
<organism evidence="2 3">
    <name type="scientific">Bonamia ostreae</name>
    <dbReference type="NCBI Taxonomy" id="126728"/>
    <lineage>
        <taxon>Eukaryota</taxon>
        <taxon>Sar</taxon>
        <taxon>Rhizaria</taxon>
        <taxon>Endomyxa</taxon>
        <taxon>Ascetosporea</taxon>
        <taxon>Haplosporida</taxon>
        <taxon>Bonamia</taxon>
    </lineage>
</organism>
<comment type="caution">
    <text evidence="2">The sequence shown here is derived from an EMBL/GenBank/DDBJ whole genome shotgun (WGS) entry which is preliminary data.</text>
</comment>
<evidence type="ECO:0000313" key="2">
    <source>
        <dbReference type="EMBL" id="MES1919702.1"/>
    </source>
</evidence>
<evidence type="ECO:0000313" key="3">
    <source>
        <dbReference type="Proteomes" id="UP001439008"/>
    </source>
</evidence>
<protein>
    <submittedName>
        <fullName evidence="2">Uncharacterized protein</fullName>
    </submittedName>
</protein>
<gene>
    <name evidence="2" type="ORF">MHBO_001486</name>
</gene>
<keyword evidence="3" id="KW-1185">Reference proteome</keyword>
<sequence length="374" mass="45207">MGKSINDFEKLHEKVLQRIQLVKYANDQISQTIDKSFSRNKENNIENENFFCSKKWSENWPENCSSLFFIDQMIVFDLNFSDTILLFQNISLLLQPQKVDFRRTKWTTGKLSDLSDIETINFNATYFYNFDKIGFVHYGRYRFELLQKIFKYFFTALFIKCALSKMYLLFYGVSKIEDNVELSIEETKHKRTIAEMNLFFRYISRIRKKILFLVRLILLCCLIWMQRNLYLYFTEDNDFQKMGVDLFSKFISGPSYLNEIQHTENELNQFFDEMNKDKIKRFINSVQDFNDKEKRFIDNLNAKKCFWFRYQNTKCFTSDIFSNNFETFSECNRNCEELVVEGKLINEKELEKIKTIFPPKRFNFAENLTFLIRK</sequence>
<reference evidence="2 3" key="1">
    <citation type="journal article" date="2024" name="BMC Biol.">
        <title>Comparative genomics of Ascetosporea gives new insight into the evolutionary basis for animal parasitism in Rhizaria.</title>
        <authorList>
            <person name="Hiltunen Thoren M."/>
            <person name="Onut-Brannstrom I."/>
            <person name="Alfjorden A."/>
            <person name="Peckova H."/>
            <person name="Swords F."/>
            <person name="Hooper C."/>
            <person name="Holzer A.S."/>
            <person name="Bass D."/>
            <person name="Burki F."/>
        </authorList>
    </citation>
    <scope>NUCLEOTIDE SEQUENCE [LARGE SCALE GENOMIC DNA]</scope>
    <source>
        <strain evidence="2">20-A016</strain>
    </source>
</reference>
<feature type="transmembrane region" description="Helical" evidence="1">
    <location>
        <begin position="210"/>
        <end position="233"/>
    </location>
</feature>
<name>A0ABV2AKB8_9EUKA</name>
<keyword evidence="1" id="KW-0812">Transmembrane</keyword>
<proteinExistence type="predicted"/>
<keyword evidence="1" id="KW-1133">Transmembrane helix</keyword>
<accession>A0ABV2AKB8</accession>
<dbReference type="EMBL" id="JBDODL010000371">
    <property type="protein sequence ID" value="MES1919702.1"/>
    <property type="molecule type" value="Genomic_DNA"/>
</dbReference>
<evidence type="ECO:0000256" key="1">
    <source>
        <dbReference type="SAM" id="Phobius"/>
    </source>
</evidence>
<keyword evidence="1" id="KW-0472">Membrane</keyword>